<reference evidence="10 11" key="1">
    <citation type="submission" date="2019-03" db="EMBL/GenBank/DDBJ databases">
        <title>Genomic Encyclopedia of Type Strains, Phase IV (KMG-IV): sequencing the most valuable type-strain genomes for metagenomic binning, comparative biology and taxonomic classification.</title>
        <authorList>
            <person name="Goeker M."/>
        </authorList>
    </citation>
    <scope>NUCLEOTIDE SEQUENCE [LARGE SCALE GENOMIC DNA]</scope>
    <source>
        <strain evidence="10 11">DSM 10053</strain>
    </source>
</reference>
<dbReference type="AlphaFoldDB" id="A0A4R1KX89"/>
<keyword evidence="5 8" id="KW-1133">Transmembrane helix</keyword>
<gene>
    <name evidence="10" type="ORF">EV692_1207</name>
</gene>
<feature type="transmembrane region" description="Helical" evidence="8">
    <location>
        <begin position="105"/>
        <end position="124"/>
    </location>
</feature>
<keyword evidence="11" id="KW-1185">Reference proteome</keyword>
<comment type="subcellular location">
    <subcellularLocation>
        <location evidence="1">Cell membrane</location>
        <topology evidence="1">Multi-pass membrane protein</topology>
    </subcellularLocation>
</comment>
<dbReference type="Pfam" id="PF00884">
    <property type="entry name" value="Sulfatase"/>
    <property type="match status" value="1"/>
</dbReference>
<evidence type="ECO:0000256" key="1">
    <source>
        <dbReference type="ARBA" id="ARBA00004651"/>
    </source>
</evidence>
<dbReference type="InterPro" id="IPR000917">
    <property type="entry name" value="Sulfatase_N"/>
</dbReference>
<evidence type="ECO:0000256" key="6">
    <source>
        <dbReference type="ARBA" id="ARBA00023136"/>
    </source>
</evidence>
<name>A0A4R1KX89_9PAST</name>
<dbReference type="RefSeq" id="WP_132301524.1">
    <property type="nucleotide sequence ID" value="NZ_CP170642.1"/>
</dbReference>
<dbReference type="CDD" id="cd16017">
    <property type="entry name" value="LptA"/>
    <property type="match status" value="1"/>
</dbReference>
<dbReference type="PANTHER" id="PTHR30443:SF4">
    <property type="entry name" value="PHOSPHOETHANOLAMINE TRANSFERASE OPGE-RELATED"/>
    <property type="match status" value="1"/>
</dbReference>
<evidence type="ECO:0000313" key="11">
    <source>
        <dbReference type="Proteomes" id="UP000295496"/>
    </source>
</evidence>
<feature type="transmembrane region" description="Helical" evidence="8">
    <location>
        <begin position="136"/>
        <end position="154"/>
    </location>
</feature>
<proteinExistence type="inferred from homology"/>
<comment type="similarity">
    <text evidence="7">Belongs to the phosphoethanolamine transferase family.</text>
</comment>
<dbReference type="GO" id="GO:0009244">
    <property type="term" value="P:lipopolysaccharide core region biosynthetic process"/>
    <property type="evidence" value="ECO:0007669"/>
    <property type="project" value="TreeGrafter"/>
</dbReference>
<evidence type="ECO:0000256" key="7">
    <source>
        <dbReference type="ARBA" id="ARBA00038481"/>
    </source>
</evidence>
<keyword evidence="6 8" id="KW-0472">Membrane</keyword>
<dbReference type="SUPFAM" id="SSF53649">
    <property type="entry name" value="Alkaline phosphatase-like"/>
    <property type="match status" value="1"/>
</dbReference>
<feature type="domain" description="Sulfatase N-terminal" evidence="9">
    <location>
        <begin position="219"/>
        <end position="488"/>
    </location>
</feature>
<evidence type="ECO:0000256" key="2">
    <source>
        <dbReference type="ARBA" id="ARBA00022475"/>
    </source>
</evidence>
<dbReference type="EMBL" id="SMGJ01000003">
    <property type="protein sequence ID" value="TCK69985.1"/>
    <property type="molecule type" value="Genomic_DNA"/>
</dbReference>
<accession>A0A4R1KX89</accession>
<evidence type="ECO:0000256" key="5">
    <source>
        <dbReference type="ARBA" id="ARBA00022989"/>
    </source>
</evidence>
<evidence type="ECO:0000256" key="8">
    <source>
        <dbReference type="SAM" id="Phobius"/>
    </source>
</evidence>
<keyword evidence="4 8" id="KW-0812">Transmembrane</keyword>
<dbReference type="Gene3D" id="3.40.720.10">
    <property type="entry name" value="Alkaline Phosphatase, subunit A"/>
    <property type="match status" value="1"/>
</dbReference>
<dbReference type="PANTHER" id="PTHR30443">
    <property type="entry name" value="INNER MEMBRANE PROTEIN"/>
    <property type="match status" value="1"/>
</dbReference>
<dbReference type="InterPro" id="IPR040423">
    <property type="entry name" value="PEA_transferase"/>
</dbReference>
<keyword evidence="2" id="KW-1003">Cell membrane</keyword>
<evidence type="ECO:0000256" key="3">
    <source>
        <dbReference type="ARBA" id="ARBA00022679"/>
    </source>
</evidence>
<feature type="transmembrane region" description="Helical" evidence="8">
    <location>
        <begin position="56"/>
        <end position="73"/>
    </location>
</feature>
<organism evidence="10 11">
    <name type="scientific">Lonepinella koalarum</name>
    <dbReference type="NCBI Taxonomy" id="53417"/>
    <lineage>
        <taxon>Bacteria</taxon>
        <taxon>Pseudomonadati</taxon>
        <taxon>Pseudomonadota</taxon>
        <taxon>Gammaproteobacteria</taxon>
        <taxon>Pasteurellales</taxon>
        <taxon>Pasteurellaceae</taxon>
        <taxon>Lonepinella</taxon>
    </lineage>
</organism>
<dbReference type="InterPro" id="IPR058130">
    <property type="entry name" value="PEA_transf_C"/>
</dbReference>
<dbReference type="GO" id="GO:0005886">
    <property type="term" value="C:plasma membrane"/>
    <property type="evidence" value="ECO:0007669"/>
    <property type="project" value="UniProtKB-SubCell"/>
</dbReference>
<dbReference type="InterPro" id="IPR017850">
    <property type="entry name" value="Alkaline_phosphatase_core_sf"/>
</dbReference>
<evidence type="ECO:0000256" key="4">
    <source>
        <dbReference type="ARBA" id="ARBA00022692"/>
    </source>
</evidence>
<feature type="transmembrane region" description="Helical" evidence="8">
    <location>
        <begin position="34"/>
        <end position="51"/>
    </location>
</feature>
<dbReference type="GO" id="GO:0016776">
    <property type="term" value="F:phosphotransferase activity, phosphate group as acceptor"/>
    <property type="evidence" value="ECO:0007669"/>
    <property type="project" value="TreeGrafter"/>
</dbReference>
<evidence type="ECO:0000313" key="10">
    <source>
        <dbReference type="EMBL" id="TCK69985.1"/>
    </source>
</evidence>
<keyword evidence="3 10" id="KW-0808">Transferase</keyword>
<protein>
    <submittedName>
        <fullName evidence="10">Glucan phosphoethanolaminetransferase (Alkaline phosphatase superfamily)</fullName>
    </submittedName>
</protein>
<comment type="caution">
    <text evidence="10">The sequence shown here is derived from an EMBL/GenBank/DDBJ whole genome shotgun (WGS) entry which is preliminary data.</text>
</comment>
<dbReference type="Proteomes" id="UP000295496">
    <property type="component" value="Unassembled WGS sequence"/>
</dbReference>
<sequence>MLKKIRCYLEARLFYIWLLFFSALTVFISPESTIHYAIVSTYLVYYLVYAVNRKLFFWLVGFITITLFLYYPVDLRYGSLNSGIVAAFIETNMDESLSFLQQLKISNFFIPLIFVFSAFILFRVEKYNKPTDNKKILHSILFLILLFSILWLPTKLYVKQLDGLEDTAWSLTNTPVNVIAFYTNIYESINSYYNEKNELENLINIPSPWQLSSVQPKYKNYVLIIGESVRRDWVSTYGFHLPTTPFLDQTKGYINSGYISAAPATYHSLLYSLYLKDQKTKKVNYAYNIITLAKAANFKTIWLSNQGSMGKYDTIASRIGASADVHLFTKKGAFNTSYVDDDKLLEMFAAQMNQTATEGNRLFVLHLMGSHAKFCDRVNDKVTIDFVNKSLSCYASSILKTDALIENVVALLKQQQQRYSLIYFSDHGLSYINKEDKNELSLTHGSEFKQNYEVPFFKLSSDDTHRKIVNVQRSAMHFMYGFAQWLGIQAQELNTDYDFFSEKNDTDIKVFNFEKEVPFAELKEDKLPVYK</sequence>
<evidence type="ECO:0000259" key="9">
    <source>
        <dbReference type="Pfam" id="PF00884"/>
    </source>
</evidence>
<feature type="transmembrane region" description="Helical" evidence="8">
    <location>
        <begin position="12"/>
        <end position="28"/>
    </location>
</feature>